<name>A0AAN1W0X7_9PROT</name>
<evidence type="ECO:0000313" key="3">
    <source>
        <dbReference type="EMBL" id="BBI99917.1"/>
    </source>
</evidence>
<dbReference type="Proteomes" id="UP001319121">
    <property type="component" value="Chromosome"/>
</dbReference>
<dbReference type="AlphaFoldDB" id="A0AAN1W0X7"/>
<reference evidence="3 4" key="1">
    <citation type="submission" date="2019-03" db="EMBL/GenBank/DDBJ databases">
        <title>Complete genome sequence of Ferrigenium kumadai strain An22, a microaerophilic iron-oxidizing bacterium isolated from a paddy field soil.</title>
        <authorList>
            <person name="Watanabe T."/>
            <person name="Asakawa S."/>
        </authorList>
    </citation>
    <scope>NUCLEOTIDE SEQUENCE [LARGE SCALE GENOMIC DNA]</scope>
    <source>
        <strain evidence="3 4">An22</strain>
    </source>
</reference>
<keyword evidence="2" id="KW-0732">Signal</keyword>
<proteinExistence type="predicted"/>
<evidence type="ECO:0008006" key="5">
    <source>
        <dbReference type="Google" id="ProtNLM"/>
    </source>
</evidence>
<dbReference type="Gene3D" id="2.30.30.40">
    <property type="entry name" value="SH3 Domains"/>
    <property type="match status" value="1"/>
</dbReference>
<feature type="chain" id="PRO_5043025461" description="SH3b domain-containing protein" evidence="2">
    <location>
        <begin position="19"/>
        <end position="164"/>
    </location>
</feature>
<feature type="signal peptide" evidence="2">
    <location>
        <begin position="1"/>
        <end position="18"/>
    </location>
</feature>
<evidence type="ECO:0000313" key="4">
    <source>
        <dbReference type="Proteomes" id="UP001319121"/>
    </source>
</evidence>
<sequence length="164" mass="17568">MRWLLAFCLAWSVSAAHAAEIAYTVRPTEIKAKPFSDAATLSSLPQSSRVEVIARKSGWMQIRSDGATGWVRMLSLRFGDAAAQKKSGDSGLGALFSVATTGGSGSTVSTGVRGLSEEKLKNPQPNPQAMKELQRYAASRQEALNFGKSGKLATHRIDYLPPAK</sequence>
<dbReference type="EMBL" id="AP019536">
    <property type="protein sequence ID" value="BBI99917.1"/>
    <property type="molecule type" value="Genomic_DNA"/>
</dbReference>
<evidence type="ECO:0000256" key="1">
    <source>
        <dbReference type="SAM" id="MobiDB-lite"/>
    </source>
</evidence>
<gene>
    <name evidence="3" type="ORF">FGKAn22_16100</name>
</gene>
<evidence type="ECO:0000256" key="2">
    <source>
        <dbReference type="SAM" id="SignalP"/>
    </source>
</evidence>
<organism evidence="3 4">
    <name type="scientific">Ferrigenium kumadai</name>
    <dbReference type="NCBI Taxonomy" id="1682490"/>
    <lineage>
        <taxon>Bacteria</taxon>
        <taxon>Pseudomonadati</taxon>
        <taxon>Pseudomonadota</taxon>
        <taxon>Betaproteobacteria</taxon>
        <taxon>Nitrosomonadales</taxon>
        <taxon>Gallionellaceae</taxon>
        <taxon>Ferrigenium</taxon>
    </lineage>
</organism>
<feature type="region of interest" description="Disordered" evidence="1">
    <location>
        <begin position="107"/>
        <end position="129"/>
    </location>
</feature>
<accession>A0AAN1W0X7</accession>
<protein>
    <recommendedName>
        <fullName evidence="5">SH3b domain-containing protein</fullName>
    </recommendedName>
</protein>
<keyword evidence="4" id="KW-1185">Reference proteome</keyword>
<dbReference type="RefSeq" id="WP_212785179.1">
    <property type="nucleotide sequence ID" value="NZ_AP019536.1"/>
</dbReference>
<dbReference type="KEGG" id="fku:FGKAn22_16100"/>